<feature type="transmembrane region" description="Helical" evidence="2">
    <location>
        <begin position="324"/>
        <end position="345"/>
    </location>
</feature>
<keyword evidence="2" id="KW-0472">Membrane</keyword>
<feature type="transmembrane region" description="Helical" evidence="2">
    <location>
        <begin position="286"/>
        <end position="308"/>
    </location>
</feature>
<evidence type="ECO:0000313" key="4">
    <source>
        <dbReference type="Proteomes" id="UP000247498"/>
    </source>
</evidence>
<keyword evidence="4" id="KW-1185">Reference proteome</keyword>
<dbReference type="AlphaFoldDB" id="A0A2V0NXH8"/>
<feature type="transmembrane region" description="Helical" evidence="2">
    <location>
        <begin position="166"/>
        <end position="186"/>
    </location>
</feature>
<name>A0A2V0NXH8_9CHLO</name>
<proteinExistence type="predicted"/>
<feature type="transmembrane region" description="Helical" evidence="2">
    <location>
        <begin position="206"/>
        <end position="226"/>
    </location>
</feature>
<dbReference type="EMBL" id="BDRX01000011">
    <property type="protein sequence ID" value="GBF89525.1"/>
    <property type="molecule type" value="Genomic_DNA"/>
</dbReference>
<feature type="transmembrane region" description="Helical" evidence="2">
    <location>
        <begin position="246"/>
        <end position="266"/>
    </location>
</feature>
<dbReference type="Proteomes" id="UP000247498">
    <property type="component" value="Unassembled WGS sequence"/>
</dbReference>
<keyword evidence="2" id="KW-0812">Transmembrane</keyword>
<feature type="transmembrane region" description="Helical" evidence="2">
    <location>
        <begin position="351"/>
        <end position="371"/>
    </location>
</feature>
<feature type="compositionally biased region" description="Low complexity" evidence="1">
    <location>
        <begin position="1"/>
        <end position="26"/>
    </location>
</feature>
<organism evidence="3 4">
    <name type="scientific">Raphidocelis subcapitata</name>
    <dbReference type="NCBI Taxonomy" id="307507"/>
    <lineage>
        <taxon>Eukaryota</taxon>
        <taxon>Viridiplantae</taxon>
        <taxon>Chlorophyta</taxon>
        <taxon>core chlorophytes</taxon>
        <taxon>Chlorophyceae</taxon>
        <taxon>CS clade</taxon>
        <taxon>Sphaeropleales</taxon>
        <taxon>Selenastraceae</taxon>
        <taxon>Raphidocelis</taxon>
    </lineage>
</organism>
<sequence length="372" mass="36963">MRAATAARAAPRAAALPSKAAPHRAPAFPPRAARRAPLRVTAFREDEGPRPDTSRPSPLKRPAGLGGVPLSAPTALRPSRHAAAALALAAGAVGFCIWPHQVMSSMFEAGTAVGGAMQSQTARLLGVAMGAAAATNIAESRAGGRAGGPAEPKLEADTHSRLDRSLGAFGLASVIAAALSFTPLAARMMPGHAAGAALLSPPAMGVIGALGALQWWVSGMASPITITKSLLREVLSTLSGTPNMNAGAYGLMGAAFLASGLAYMAAPAATLAGVFGGAAAGVPAAAGLLWMVVGAALSGVTAGACYALKEGAAYKDLSESKFKWLNFGLAATALAHVLILVPYAAGQGGPMAQPLMALWAAALLLGGVNAFA</sequence>
<keyword evidence="2" id="KW-1133">Transmembrane helix</keyword>
<evidence type="ECO:0000313" key="3">
    <source>
        <dbReference type="EMBL" id="GBF89525.1"/>
    </source>
</evidence>
<reference evidence="3 4" key="1">
    <citation type="journal article" date="2018" name="Sci. Rep.">
        <title>Raphidocelis subcapitata (=Pseudokirchneriella subcapitata) provides an insight into genome evolution and environmental adaptations in the Sphaeropleales.</title>
        <authorList>
            <person name="Suzuki S."/>
            <person name="Yamaguchi H."/>
            <person name="Nakajima N."/>
            <person name="Kawachi M."/>
        </authorList>
    </citation>
    <scope>NUCLEOTIDE SEQUENCE [LARGE SCALE GENOMIC DNA]</scope>
    <source>
        <strain evidence="3 4">NIES-35</strain>
    </source>
</reference>
<feature type="region of interest" description="Disordered" evidence="1">
    <location>
        <begin position="1"/>
        <end position="72"/>
    </location>
</feature>
<gene>
    <name evidence="3" type="ORF">Rsub_02243</name>
</gene>
<feature type="compositionally biased region" description="Basic and acidic residues" evidence="1">
    <location>
        <begin position="42"/>
        <end position="53"/>
    </location>
</feature>
<dbReference type="InParanoid" id="A0A2V0NXH8"/>
<evidence type="ECO:0000256" key="2">
    <source>
        <dbReference type="SAM" id="Phobius"/>
    </source>
</evidence>
<dbReference type="OrthoDB" id="10669109at2759"/>
<protein>
    <submittedName>
        <fullName evidence="3">Uncharacterized protein</fullName>
    </submittedName>
</protein>
<evidence type="ECO:0000256" key="1">
    <source>
        <dbReference type="SAM" id="MobiDB-lite"/>
    </source>
</evidence>
<accession>A0A2V0NXH8</accession>
<comment type="caution">
    <text evidence="3">The sequence shown here is derived from an EMBL/GenBank/DDBJ whole genome shotgun (WGS) entry which is preliminary data.</text>
</comment>